<evidence type="ECO:0000256" key="1">
    <source>
        <dbReference type="ARBA" id="ARBA00022962"/>
    </source>
</evidence>
<dbReference type="PRINTS" id="PR00097">
    <property type="entry name" value="ANTSNTHASEII"/>
</dbReference>
<evidence type="ECO:0000259" key="2">
    <source>
        <dbReference type="Pfam" id="PF00117"/>
    </source>
</evidence>
<dbReference type="InterPro" id="IPR017926">
    <property type="entry name" value="GATASE"/>
</dbReference>
<keyword evidence="4" id="KW-1185">Reference proteome</keyword>
<dbReference type="PANTHER" id="PTHR43418:SF4">
    <property type="entry name" value="MULTIFUNCTIONAL TRYPTOPHAN BIOSYNTHESIS PROTEIN"/>
    <property type="match status" value="1"/>
</dbReference>
<evidence type="ECO:0000313" key="4">
    <source>
        <dbReference type="Proteomes" id="UP000320390"/>
    </source>
</evidence>
<dbReference type="PANTHER" id="PTHR43418">
    <property type="entry name" value="MULTIFUNCTIONAL TRYPTOPHAN BIOSYNTHESIS PROTEIN-RELATED"/>
    <property type="match status" value="1"/>
</dbReference>
<dbReference type="EMBL" id="CP036434">
    <property type="protein sequence ID" value="QDV07910.1"/>
    <property type="molecule type" value="Genomic_DNA"/>
</dbReference>
<dbReference type="PRINTS" id="PR00099">
    <property type="entry name" value="CPSGATASE"/>
</dbReference>
<protein>
    <submittedName>
        <fullName evidence="3">Anthranilate synthase component 2</fullName>
        <ecNumber evidence="3">4.1.3.27</ecNumber>
    </submittedName>
</protein>
<dbReference type="EC" id="4.1.3.27" evidence="3"/>
<name>A0A518EUY8_9BACT</name>
<keyword evidence="1" id="KW-0315">Glutamine amidotransferase</keyword>
<dbReference type="CDD" id="cd01743">
    <property type="entry name" value="GATase1_Anthranilate_Synthase"/>
    <property type="match status" value="1"/>
</dbReference>
<dbReference type="GO" id="GO:0000162">
    <property type="term" value="P:L-tryptophan biosynthetic process"/>
    <property type="evidence" value="ECO:0007669"/>
    <property type="project" value="TreeGrafter"/>
</dbReference>
<dbReference type="Pfam" id="PF00117">
    <property type="entry name" value="GATase"/>
    <property type="match status" value="1"/>
</dbReference>
<dbReference type="AlphaFoldDB" id="A0A518EUY8"/>
<reference evidence="3 4" key="1">
    <citation type="submission" date="2019-02" db="EMBL/GenBank/DDBJ databases">
        <title>Deep-cultivation of Planctomycetes and their phenomic and genomic characterization uncovers novel biology.</title>
        <authorList>
            <person name="Wiegand S."/>
            <person name="Jogler M."/>
            <person name="Boedeker C."/>
            <person name="Pinto D."/>
            <person name="Vollmers J."/>
            <person name="Rivas-Marin E."/>
            <person name="Kohn T."/>
            <person name="Peeters S.H."/>
            <person name="Heuer A."/>
            <person name="Rast P."/>
            <person name="Oberbeckmann S."/>
            <person name="Bunk B."/>
            <person name="Jeske O."/>
            <person name="Meyerdierks A."/>
            <person name="Storesund J.E."/>
            <person name="Kallscheuer N."/>
            <person name="Luecker S."/>
            <person name="Lage O.M."/>
            <person name="Pohl T."/>
            <person name="Merkel B.J."/>
            <person name="Hornburger P."/>
            <person name="Mueller R.-W."/>
            <person name="Bruemmer F."/>
            <person name="Labrenz M."/>
            <person name="Spormann A.M."/>
            <person name="Op den Camp H."/>
            <person name="Overmann J."/>
            <person name="Amann R."/>
            <person name="Jetten M.S.M."/>
            <person name="Mascher T."/>
            <person name="Medema M.H."/>
            <person name="Devos D.P."/>
            <person name="Kaster A.-K."/>
            <person name="Ovreas L."/>
            <person name="Rohde M."/>
            <person name="Galperin M.Y."/>
            <person name="Jogler C."/>
        </authorList>
    </citation>
    <scope>NUCLEOTIDE SEQUENCE [LARGE SCALE GENOMIC DNA]</scope>
    <source>
        <strain evidence="3 4">Poly30</strain>
    </source>
</reference>
<keyword evidence="3" id="KW-0456">Lyase</keyword>
<accession>A0A518EUY8</accession>
<dbReference type="InterPro" id="IPR050472">
    <property type="entry name" value="Anth_synth/Amidotransfase"/>
</dbReference>
<organism evidence="3 4">
    <name type="scientific">Saltatorellus ferox</name>
    <dbReference type="NCBI Taxonomy" id="2528018"/>
    <lineage>
        <taxon>Bacteria</taxon>
        <taxon>Pseudomonadati</taxon>
        <taxon>Planctomycetota</taxon>
        <taxon>Planctomycetia</taxon>
        <taxon>Planctomycetia incertae sedis</taxon>
        <taxon>Saltatorellus</taxon>
    </lineage>
</organism>
<sequence length="217" mass="22587">MRECYNSGVIVVIDNRDSFTFNLVHELQRLGAEVRVLRGRDAGSADAMASGVSGVLIGPGPGEPSGAGGSEEIIRARCDVLVGPPILGVCLGHQALATALGGRLRQATELVHGSTRPLIHSGEGLLAGLPSPFPMARYNSLVIEESTLPPALEITGRTPDGDIAAIRHRTLPLTGVQGHPESILSVEIGGRTLLENFVRLCGADPARPARSTLATGP</sequence>
<evidence type="ECO:0000313" key="3">
    <source>
        <dbReference type="EMBL" id="QDV07910.1"/>
    </source>
</evidence>
<dbReference type="PROSITE" id="PS51273">
    <property type="entry name" value="GATASE_TYPE_1"/>
    <property type="match status" value="1"/>
</dbReference>
<dbReference type="Gene3D" id="3.40.50.880">
    <property type="match status" value="1"/>
</dbReference>
<dbReference type="GO" id="GO:0005829">
    <property type="term" value="C:cytosol"/>
    <property type="evidence" value="ECO:0007669"/>
    <property type="project" value="TreeGrafter"/>
</dbReference>
<dbReference type="InterPro" id="IPR006221">
    <property type="entry name" value="TrpG/PapA_dom"/>
</dbReference>
<dbReference type="GO" id="GO:0004049">
    <property type="term" value="F:anthranilate synthase activity"/>
    <property type="evidence" value="ECO:0007669"/>
    <property type="project" value="UniProtKB-EC"/>
</dbReference>
<dbReference type="Proteomes" id="UP000320390">
    <property type="component" value="Chromosome"/>
</dbReference>
<feature type="domain" description="Glutamine amidotransferase" evidence="2">
    <location>
        <begin position="11"/>
        <end position="198"/>
    </location>
</feature>
<dbReference type="SUPFAM" id="SSF52317">
    <property type="entry name" value="Class I glutamine amidotransferase-like"/>
    <property type="match status" value="1"/>
</dbReference>
<gene>
    <name evidence="3" type="primary">trpG</name>
    <name evidence="3" type="ORF">Poly30_34450</name>
</gene>
<dbReference type="InterPro" id="IPR029062">
    <property type="entry name" value="Class_I_gatase-like"/>
</dbReference>
<dbReference type="PRINTS" id="PR00096">
    <property type="entry name" value="GATASE"/>
</dbReference>
<dbReference type="NCBIfam" id="TIGR00566">
    <property type="entry name" value="trpG_papA"/>
    <property type="match status" value="1"/>
</dbReference>
<proteinExistence type="predicted"/>